<dbReference type="EMBL" id="CP046368">
    <property type="protein sequence ID" value="QIA68250.1"/>
    <property type="molecule type" value="Genomic_DNA"/>
</dbReference>
<dbReference type="Proteomes" id="UP000464735">
    <property type="component" value="Chromosome"/>
</dbReference>
<evidence type="ECO:0000313" key="1">
    <source>
        <dbReference type="EMBL" id="QIA68250.1"/>
    </source>
</evidence>
<evidence type="ECO:0000313" key="2">
    <source>
        <dbReference type="Proteomes" id="UP000464735"/>
    </source>
</evidence>
<gene>
    <name evidence="1" type="ORF">GL298_01045</name>
</gene>
<dbReference type="GeneID" id="54238136"/>
<dbReference type="RefSeq" id="WP_071891758.1">
    <property type="nucleotide sequence ID" value="NZ_CP013197.1"/>
</dbReference>
<accession>A0AAJ4JXL7</accession>
<reference evidence="1 2" key="1">
    <citation type="submission" date="2019-11" db="EMBL/GenBank/DDBJ databases">
        <title>Whole genome sequencing and comparative genomics analyses of five strains of Spiroplasma citri.</title>
        <authorList>
            <person name="Yokomi R."/>
            <person name="Chen J."/>
            <person name="Rattner R."/>
            <person name="Vidalakis G."/>
        </authorList>
    </citation>
    <scope>NUCLEOTIDE SEQUENCE [LARGE SCALE GENOMIC DNA]</scope>
    <source>
        <strain evidence="1 2">BR12</strain>
    </source>
</reference>
<dbReference type="KEGG" id="sck:SCITRI_00196"/>
<dbReference type="AlphaFoldDB" id="A0AAJ4JXL7"/>
<organism evidence="1 2">
    <name type="scientific">Spiroplasma citri</name>
    <dbReference type="NCBI Taxonomy" id="2133"/>
    <lineage>
        <taxon>Bacteria</taxon>
        <taxon>Bacillati</taxon>
        <taxon>Mycoplasmatota</taxon>
        <taxon>Mollicutes</taxon>
        <taxon>Entomoplasmatales</taxon>
        <taxon>Spiroplasmataceae</taxon>
        <taxon>Spiroplasma</taxon>
    </lineage>
</organism>
<sequence>MSETILEIIVLVISLFTGGTTGITATILSKKQQKIRDENKELKEKINDIKIEINNINTKLDVITIINNKLANNNKINIRQKTRMVIKMKKKKTKLFFLRLAYWIVHGLTLGLPILFTEINKLMLKLKEKINNECILLGENKEDNINDIIKKDDEKEN</sequence>
<protein>
    <submittedName>
        <fullName evidence="1">Uncharacterized protein</fullName>
    </submittedName>
</protein>
<name>A0AAJ4JXL7_SPICI</name>
<proteinExistence type="predicted"/>